<protein>
    <submittedName>
        <fullName evidence="2">Esterase/lipase superfamily enzyme</fullName>
    </submittedName>
</protein>
<dbReference type="Pfam" id="PF05990">
    <property type="entry name" value="DUF900"/>
    <property type="match status" value="1"/>
</dbReference>
<dbReference type="AlphaFoldDB" id="A0A1I0UBP0"/>
<evidence type="ECO:0000313" key="3">
    <source>
        <dbReference type="Proteomes" id="UP000182312"/>
    </source>
</evidence>
<gene>
    <name evidence="2" type="ORF">SAMN04487972_13012</name>
</gene>
<dbReference type="PIRSF" id="PIRSF033909">
    <property type="entry name" value="UCP033909"/>
    <property type="match status" value="1"/>
</dbReference>
<proteinExistence type="predicted"/>
<dbReference type="Gene3D" id="3.40.50.1820">
    <property type="entry name" value="alpha/beta hydrolase"/>
    <property type="match status" value="1"/>
</dbReference>
<sequence>MQIRFLALLLLSFPGLLAGCTPRPDGDVLAPAAYVQGARVVSLHTVTDRGTVLQERPGGPARGFTDARAATLSAARFSVSIPPTHAPGAIEWPGRRPDLATDMAVTARQDMPLATLVEEIAQGSGRADVRVFVHGYNTSFQEGLFRLAQITHDSGSAGAAILFAWPSNATVTGYAADREAATYARDHLAGLLVLLAQDRRIGQVSVLGHSMGGWLVMEALRQLRMGGDDATLGRLQVVLAAPDIDVDVFRAQLGVVGRLTPPLTVLVAPDDRALRISARLNAGRPRVGALDVGDPRMAAAAKAAGVTVIDITDLQSPDAQNHGRYAVLAAMYSGMRRRPGEAITDAGAFVLERTGAAVASPFILIAEGLQAGQGGAR</sequence>
<feature type="signal peptide" evidence="1">
    <location>
        <begin position="1"/>
        <end position="18"/>
    </location>
</feature>
<dbReference type="InterPro" id="IPR010297">
    <property type="entry name" value="DUF900_hydrolase"/>
</dbReference>
<dbReference type="SUPFAM" id="SSF53474">
    <property type="entry name" value="alpha/beta-Hydrolases"/>
    <property type="match status" value="1"/>
</dbReference>
<evidence type="ECO:0000256" key="1">
    <source>
        <dbReference type="SAM" id="SignalP"/>
    </source>
</evidence>
<keyword evidence="1" id="KW-0732">Signal</keyword>
<evidence type="ECO:0000313" key="2">
    <source>
        <dbReference type="EMBL" id="SFA60656.1"/>
    </source>
</evidence>
<dbReference type="PANTHER" id="PTHR36513:SF1">
    <property type="entry name" value="TRANSMEMBRANE PROTEIN"/>
    <property type="match status" value="1"/>
</dbReference>
<reference evidence="2 3" key="1">
    <citation type="submission" date="2016-10" db="EMBL/GenBank/DDBJ databases">
        <authorList>
            <person name="de Groot N.N."/>
        </authorList>
    </citation>
    <scope>NUCLEOTIDE SEQUENCE [LARGE SCALE GENOMIC DNA]</scope>
    <source>
        <strain evidence="2 3">CGMCC 1.6117</strain>
    </source>
</reference>
<dbReference type="RefSeq" id="WP_052081701.1">
    <property type="nucleotide sequence ID" value="NZ_FOJO01000030.1"/>
</dbReference>
<dbReference type="PROSITE" id="PS51257">
    <property type="entry name" value="PROKAR_LIPOPROTEIN"/>
    <property type="match status" value="1"/>
</dbReference>
<name>A0A1I0UBP0_9RHOB</name>
<accession>A0A1I0UBP0</accession>
<dbReference type="PANTHER" id="PTHR36513">
    <property type="entry name" value="ABC TRANSMEMBRANE TYPE-1 DOMAIN-CONTAINING PROTEIN"/>
    <property type="match status" value="1"/>
</dbReference>
<dbReference type="InterPro" id="IPR029058">
    <property type="entry name" value="AB_hydrolase_fold"/>
</dbReference>
<dbReference type="Proteomes" id="UP000182312">
    <property type="component" value="Unassembled WGS sequence"/>
</dbReference>
<feature type="chain" id="PRO_5010350915" evidence="1">
    <location>
        <begin position="19"/>
        <end position="377"/>
    </location>
</feature>
<organism evidence="2 3">
    <name type="scientific">Paracoccus halophilus</name>
    <dbReference type="NCBI Taxonomy" id="376733"/>
    <lineage>
        <taxon>Bacteria</taxon>
        <taxon>Pseudomonadati</taxon>
        <taxon>Pseudomonadota</taxon>
        <taxon>Alphaproteobacteria</taxon>
        <taxon>Rhodobacterales</taxon>
        <taxon>Paracoccaceae</taxon>
        <taxon>Paracoccus</taxon>
    </lineage>
</organism>
<dbReference type="InterPro" id="IPR014586">
    <property type="entry name" value="UCP033909"/>
</dbReference>
<dbReference type="EMBL" id="FOJO01000030">
    <property type="protein sequence ID" value="SFA60656.1"/>
    <property type="molecule type" value="Genomic_DNA"/>
</dbReference>